<dbReference type="AlphaFoldDB" id="A0A9D2A9W0"/>
<comment type="caution">
    <text evidence="3">The sequence shown here is derived from an EMBL/GenBank/DDBJ whole genome shotgun (WGS) entry which is preliminary data.</text>
</comment>
<evidence type="ECO:0000256" key="2">
    <source>
        <dbReference type="SAM" id="MobiDB-lite"/>
    </source>
</evidence>
<protein>
    <submittedName>
        <fullName evidence="3">Uncharacterized protein</fullName>
    </submittedName>
</protein>
<organism evidence="3 4">
    <name type="scientific">Candidatus Ligilactobacillus excrementigallinarum</name>
    <dbReference type="NCBI Taxonomy" id="2838641"/>
    <lineage>
        <taxon>Bacteria</taxon>
        <taxon>Bacillati</taxon>
        <taxon>Bacillota</taxon>
        <taxon>Bacilli</taxon>
        <taxon>Lactobacillales</taxon>
        <taxon>Lactobacillaceae</taxon>
        <taxon>Ligilactobacillus</taxon>
    </lineage>
</organism>
<feature type="compositionally biased region" description="Polar residues" evidence="2">
    <location>
        <begin position="354"/>
        <end position="368"/>
    </location>
</feature>
<feature type="coiled-coil region" evidence="1">
    <location>
        <begin position="211"/>
        <end position="329"/>
    </location>
</feature>
<evidence type="ECO:0000313" key="4">
    <source>
        <dbReference type="Proteomes" id="UP000823963"/>
    </source>
</evidence>
<feature type="region of interest" description="Disordered" evidence="2">
    <location>
        <begin position="18"/>
        <end position="42"/>
    </location>
</feature>
<reference evidence="3" key="1">
    <citation type="journal article" date="2021" name="PeerJ">
        <title>Extensive microbial diversity within the chicken gut microbiome revealed by metagenomics and culture.</title>
        <authorList>
            <person name="Gilroy R."/>
            <person name="Ravi A."/>
            <person name="Getino M."/>
            <person name="Pursley I."/>
            <person name="Horton D.L."/>
            <person name="Alikhan N.F."/>
            <person name="Baker D."/>
            <person name="Gharbi K."/>
            <person name="Hall N."/>
            <person name="Watson M."/>
            <person name="Adriaenssens E.M."/>
            <person name="Foster-Nyarko E."/>
            <person name="Jarju S."/>
            <person name="Secka A."/>
            <person name="Antonio M."/>
            <person name="Oren A."/>
            <person name="Chaudhuri R.R."/>
            <person name="La Ragione R."/>
            <person name="Hildebrand F."/>
            <person name="Pallen M.J."/>
        </authorList>
    </citation>
    <scope>NUCLEOTIDE SEQUENCE</scope>
    <source>
        <strain evidence="3">6627</strain>
    </source>
</reference>
<gene>
    <name evidence="3" type="ORF">H9861_04155</name>
</gene>
<sequence>MKKSSVFDASSNALKKIINNHKASSSKDSAQAPTPNSVDNRTELTVQLNQKRQALSDAQQKIERLQLEVDSNRKQSAQIDHETEEAQTKLEQAQAKKAQAQQDLQSATIENINQLSQKISNKQNDILLDQQNISKLENTKETTSKRSQQEEAQIKRLNEQKQLLEEEQIKAQKTVNGANQIVNSEERAVADAKVAISNTDETNIKAARYQLQNKQIDLNTAKYKLRGAQRELANVQENLEEVENKTSLLQGDTAKALQATKIKLEKDQQLLVEYQDRLSVLQNANNHMQTVKADLRKAEEEVNQIERRHERMRQVLAEKINELTNAKRAGLDIQKQIETLQAQIKAMPEKQPQDTKTTAKPSEQNQRLPQVGEVHHKHHMPLFKVAALTVSEILTRLDLGLNHKKRK</sequence>
<dbReference type="SUPFAM" id="SSF57997">
    <property type="entry name" value="Tropomyosin"/>
    <property type="match status" value="1"/>
</dbReference>
<feature type="region of interest" description="Disordered" evidence="2">
    <location>
        <begin position="346"/>
        <end position="374"/>
    </location>
</feature>
<dbReference type="EMBL" id="DXFP01000036">
    <property type="protein sequence ID" value="HIX01929.1"/>
    <property type="molecule type" value="Genomic_DNA"/>
</dbReference>
<name>A0A9D2A9W0_9LACO</name>
<evidence type="ECO:0000313" key="3">
    <source>
        <dbReference type="EMBL" id="HIX01929.1"/>
    </source>
</evidence>
<accession>A0A9D2A9W0</accession>
<dbReference type="Proteomes" id="UP000823963">
    <property type="component" value="Unassembled WGS sequence"/>
</dbReference>
<feature type="compositionally biased region" description="Polar residues" evidence="2">
    <location>
        <begin position="21"/>
        <end position="42"/>
    </location>
</feature>
<reference evidence="3" key="2">
    <citation type="submission" date="2021-04" db="EMBL/GenBank/DDBJ databases">
        <authorList>
            <person name="Gilroy R."/>
        </authorList>
    </citation>
    <scope>NUCLEOTIDE SEQUENCE</scope>
    <source>
        <strain evidence="3">6627</strain>
    </source>
</reference>
<keyword evidence="1" id="KW-0175">Coiled coil</keyword>
<evidence type="ECO:0000256" key="1">
    <source>
        <dbReference type="SAM" id="Coils"/>
    </source>
</evidence>
<proteinExistence type="predicted"/>